<name>A0ABY1LBC9_9FLAO</name>
<dbReference type="RefSeq" id="WP_079466061.1">
    <property type="nucleotide sequence ID" value="NZ_CP033935.1"/>
</dbReference>
<evidence type="ECO:0000313" key="2">
    <source>
        <dbReference type="Proteomes" id="UP000190669"/>
    </source>
</evidence>
<comment type="caution">
    <text evidence="1">The sequence shown here is derived from an EMBL/GenBank/DDBJ whole genome shotgun (WGS) entry which is preliminary data.</text>
</comment>
<evidence type="ECO:0000313" key="1">
    <source>
        <dbReference type="EMBL" id="SKB93728.1"/>
    </source>
</evidence>
<dbReference type="EMBL" id="FUZE01000015">
    <property type="protein sequence ID" value="SKB93728.1"/>
    <property type="molecule type" value="Genomic_DNA"/>
</dbReference>
<reference evidence="1 2" key="1">
    <citation type="submission" date="2017-02" db="EMBL/GenBank/DDBJ databases">
        <authorList>
            <person name="Varghese N."/>
            <person name="Submissions S."/>
        </authorList>
    </citation>
    <scope>NUCLEOTIDE SEQUENCE [LARGE SCALE GENOMIC DNA]</scope>
    <source>
        <strain evidence="1 2">DSM 16775</strain>
    </source>
</reference>
<organism evidence="1 2">
    <name type="scientific">Chryseobacterium balustinum</name>
    <dbReference type="NCBI Taxonomy" id="246"/>
    <lineage>
        <taxon>Bacteria</taxon>
        <taxon>Pseudomonadati</taxon>
        <taxon>Bacteroidota</taxon>
        <taxon>Flavobacteriia</taxon>
        <taxon>Flavobacteriales</taxon>
        <taxon>Weeksellaceae</taxon>
        <taxon>Chryseobacterium group</taxon>
        <taxon>Chryseobacterium</taxon>
    </lineage>
</organism>
<proteinExistence type="predicted"/>
<sequence length="995" mass="116648">MSEFIKILQTRMYSFHTGQPLWKYNISDFEFEQLKIRFQTVERSSQLDPRTCALYYAEWWKRKYNGGYPSKLEIYESIGGKNLCFDDEVFFKLAKKGGNFLNFNWIRIQNTLYLKTLLLQGGLPINHIKNNKGKYRDFLLKIIHLNPNAIEDFSSDCEITGLLPKSSQNDIIYSSCLEIVRAVLDNDESILTSFKQNNDLTEITNDLIKERDKVVRKGNSLKFKWFYDSRKNTFFLNTLLISKLSITDLQYLLNGHQSELLSEYRLFVDSDLIAKLVKRNDDTYKVIQVTNAIKFDGKLDPEIYFIDALDKTYTANHLLHHKLNLEMPSLWNSSDDSIYYLDKSRYTRNNSAFVLCVGSYSWRGDVELEEKLIINDNVYYFVKFKHQLVVKKDNENGFKFKTNAENIFDWTILSERPKWILKSNLEIIRDQLRLLVYDKNGQRISNPIIQWKSADRFEWNSTNIPLSKGVIDIKISHAEIEEFDRVFNISDLDLTVLSQDHHFIFRNSQNFTTEIYPSDLYHFSIDGYTTKFNIIEHSSFPTSVKTRFSVQTQSAGLIAEITSPFQGLCIVDQNNQKVDDEILYLDNIRGWRLVSNLHEKEFEISFKNHKNDQININKSIDLKIIPLIEFYDTLKSLFQLYNVIDEENYIDVIISEILPNSKTRKIKNYVIKQFSKTVLWEVTEHNKIQFIDDDINFADSVFALPLDCELDDIDKIELIKEESSFSLQKGNIEKFILFSAKNSFPKIKPVFISVNPENKFTTDDDRNSRMVDFASQLLEQDFSGIIWNKLWIYYILCKENDLPFATFDIIKSITISSKLAAKAFVFLSKKFDNGQFAFSGSDFAELENDLGFSFHWVKLEHWYNHLQMSKEIATMLGHHFPELKVCLLQNKSKKDFVFLAELNGARERLGNRVLSQLPQYDLSTDRNSYIKPIPNQQWNDQVNILVIAPLAVASSIKKENAGLWHTNGDSYRRMIKYVENIDKKWYEDSLIYYLN</sequence>
<gene>
    <name evidence="1" type="ORF">SAMN05421800_11531</name>
</gene>
<keyword evidence="2" id="KW-1185">Reference proteome</keyword>
<evidence type="ECO:0008006" key="3">
    <source>
        <dbReference type="Google" id="ProtNLM"/>
    </source>
</evidence>
<accession>A0ABY1LBC9</accession>
<protein>
    <recommendedName>
        <fullName evidence="3">DUF3893 domain-containing protein</fullName>
    </recommendedName>
</protein>
<dbReference type="Proteomes" id="UP000190669">
    <property type="component" value="Unassembled WGS sequence"/>
</dbReference>